<reference evidence="2" key="2">
    <citation type="submission" date="2020-05" db="UniProtKB">
        <authorList>
            <consortium name="EnsemblMetazoa"/>
        </authorList>
    </citation>
    <scope>IDENTIFICATION</scope>
    <source>
        <strain evidence="2">CM1001059</strain>
    </source>
</reference>
<feature type="compositionally biased region" description="Basic and acidic residues" evidence="1">
    <location>
        <begin position="10"/>
        <end position="31"/>
    </location>
</feature>
<name>A0A182TSZ5_9DIPT</name>
<proteinExistence type="predicted"/>
<feature type="compositionally biased region" description="Basic and acidic residues" evidence="1">
    <location>
        <begin position="70"/>
        <end position="82"/>
    </location>
</feature>
<dbReference type="AlphaFoldDB" id="A0A182TSZ5"/>
<feature type="compositionally biased region" description="Basic and acidic residues" evidence="1">
    <location>
        <begin position="45"/>
        <end position="61"/>
    </location>
</feature>
<keyword evidence="3" id="KW-1185">Reference proteome</keyword>
<protein>
    <submittedName>
        <fullName evidence="2">Uncharacterized protein</fullName>
    </submittedName>
</protein>
<dbReference type="Proteomes" id="UP000075902">
    <property type="component" value="Unassembled WGS sequence"/>
</dbReference>
<evidence type="ECO:0000256" key="1">
    <source>
        <dbReference type="SAM" id="MobiDB-lite"/>
    </source>
</evidence>
<accession>A0A182TSZ5</accession>
<feature type="region of interest" description="Disordered" evidence="1">
    <location>
        <begin position="1"/>
        <end position="82"/>
    </location>
</feature>
<sequence length="150" mass="17209">MAPSCNSQVHPEKDGQKHDQHTDHTEERDPVLVDQARQQYGNGLPERHDDREHDRPKRSDRVEDEQLPDGGRDRQHHTVDHKLRVVDGKHERAVEATLHRERRPGEQCTEQNVSSSTPVSVVMADAFDSSVEPVRKKIIPTEIMTAVRYS</sequence>
<organism evidence="2 3">
    <name type="scientific">Anopheles melas</name>
    <dbReference type="NCBI Taxonomy" id="34690"/>
    <lineage>
        <taxon>Eukaryota</taxon>
        <taxon>Metazoa</taxon>
        <taxon>Ecdysozoa</taxon>
        <taxon>Arthropoda</taxon>
        <taxon>Hexapoda</taxon>
        <taxon>Insecta</taxon>
        <taxon>Pterygota</taxon>
        <taxon>Neoptera</taxon>
        <taxon>Endopterygota</taxon>
        <taxon>Diptera</taxon>
        <taxon>Nematocera</taxon>
        <taxon>Culicoidea</taxon>
        <taxon>Culicidae</taxon>
        <taxon>Anophelinae</taxon>
        <taxon>Anopheles</taxon>
    </lineage>
</organism>
<evidence type="ECO:0000313" key="3">
    <source>
        <dbReference type="Proteomes" id="UP000075902"/>
    </source>
</evidence>
<reference evidence="3" key="1">
    <citation type="submission" date="2014-01" db="EMBL/GenBank/DDBJ databases">
        <title>The Genome Sequence of Anopheles melas CM1001059_A (V2).</title>
        <authorList>
            <consortium name="The Broad Institute Genomics Platform"/>
            <person name="Neafsey D.E."/>
            <person name="Besansky N."/>
            <person name="Howell P."/>
            <person name="Walton C."/>
            <person name="Young S.K."/>
            <person name="Zeng Q."/>
            <person name="Gargeya S."/>
            <person name="Fitzgerald M."/>
            <person name="Haas B."/>
            <person name="Abouelleil A."/>
            <person name="Allen A.W."/>
            <person name="Alvarado L."/>
            <person name="Arachchi H.M."/>
            <person name="Berlin A.M."/>
            <person name="Chapman S.B."/>
            <person name="Gainer-Dewar J."/>
            <person name="Goldberg J."/>
            <person name="Griggs A."/>
            <person name="Gujja S."/>
            <person name="Hansen M."/>
            <person name="Howarth C."/>
            <person name="Imamovic A."/>
            <person name="Ireland A."/>
            <person name="Larimer J."/>
            <person name="McCowan C."/>
            <person name="Murphy C."/>
            <person name="Pearson M."/>
            <person name="Poon T.W."/>
            <person name="Priest M."/>
            <person name="Roberts A."/>
            <person name="Saif S."/>
            <person name="Shea T."/>
            <person name="Sisk P."/>
            <person name="Sykes S."/>
            <person name="Wortman J."/>
            <person name="Nusbaum C."/>
            <person name="Birren B."/>
        </authorList>
    </citation>
    <scope>NUCLEOTIDE SEQUENCE [LARGE SCALE GENOMIC DNA]</scope>
    <source>
        <strain evidence="3">CM1001059</strain>
    </source>
</reference>
<dbReference type="EnsemblMetazoa" id="AMEC007770-RA">
    <property type="protein sequence ID" value="AMEC007770-PA"/>
    <property type="gene ID" value="AMEC007770"/>
</dbReference>
<evidence type="ECO:0000313" key="2">
    <source>
        <dbReference type="EnsemblMetazoa" id="AMEC007770-PA"/>
    </source>
</evidence>
<dbReference type="VEuPathDB" id="VectorBase:AMEC007770"/>